<keyword evidence="3" id="KW-1185">Reference proteome</keyword>
<feature type="region of interest" description="Disordered" evidence="1">
    <location>
        <begin position="1"/>
        <end position="20"/>
    </location>
</feature>
<sequence>MNEEENHARNGVTDCPESRNEENHKDIMLWDSSRYAKVVLRFLRVDNQGLLETKNLIFGWGNLRFECRDNVRLGKSSF</sequence>
<gene>
    <name evidence="2" type="ORF">E3N88_46208</name>
</gene>
<evidence type="ECO:0000313" key="2">
    <source>
        <dbReference type="EMBL" id="KAC9196936.1"/>
    </source>
</evidence>
<evidence type="ECO:0000313" key="3">
    <source>
        <dbReference type="Proteomes" id="UP000326396"/>
    </source>
</evidence>
<dbReference type="EMBL" id="SZYD01002728">
    <property type="protein sequence ID" value="KAC9196936.1"/>
    <property type="molecule type" value="Genomic_DNA"/>
</dbReference>
<proteinExistence type="predicted"/>
<dbReference type="Proteomes" id="UP000326396">
    <property type="component" value="Unassembled WGS sequence"/>
</dbReference>
<accession>A0A5N6L778</accession>
<comment type="caution">
    <text evidence="2">The sequence shown here is derived from an EMBL/GenBank/DDBJ whole genome shotgun (WGS) entry which is preliminary data.</text>
</comment>
<evidence type="ECO:0000256" key="1">
    <source>
        <dbReference type="SAM" id="MobiDB-lite"/>
    </source>
</evidence>
<organism evidence="2 3">
    <name type="scientific">Mikania micrantha</name>
    <name type="common">bitter vine</name>
    <dbReference type="NCBI Taxonomy" id="192012"/>
    <lineage>
        <taxon>Eukaryota</taxon>
        <taxon>Viridiplantae</taxon>
        <taxon>Streptophyta</taxon>
        <taxon>Embryophyta</taxon>
        <taxon>Tracheophyta</taxon>
        <taxon>Spermatophyta</taxon>
        <taxon>Magnoliopsida</taxon>
        <taxon>eudicotyledons</taxon>
        <taxon>Gunneridae</taxon>
        <taxon>Pentapetalae</taxon>
        <taxon>asterids</taxon>
        <taxon>campanulids</taxon>
        <taxon>Asterales</taxon>
        <taxon>Asteraceae</taxon>
        <taxon>Asteroideae</taxon>
        <taxon>Heliantheae alliance</taxon>
        <taxon>Eupatorieae</taxon>
        <taxon>Mikania</taxon>
    </lineage>
</organism>
<name>A0A5N6L778_9ASTR</name>
<dbReference type="AlphaFoldDB" id="A0A5N6L778"/>
<reference evidence="2 3" key="1">
    <citation type="submission" date="2019-05" db="EMBL/GenBank/DDBJ databases">
        <title>Mikania micrantha, genome provides insights into the molecular mechanism of rapid growth.</title>
        <authorList>
            <person name="Liu B."/>
        </authorList>
    </citation>
    <scope>NUCLEOTIDE SEQUENCE [LARGE SCALE GENOMIC DNA]</scope>
    <source>
        <strain evidence="2">NLD-2019</strain>
        <tissue evidence="2">Leaf</tissue>
    </source>
</reference>
<protein>
    <submittedName>
        <fullName evidence="2">Uncharacterized protein</fullName>
    </submittedName>
</protein>